<keyword evidence="4" id="KW-1185">Reference proteome</keyword>
<evidence type="ECO:0000256" key="1">
    <source>
        <dbReference type="ARBA" id="ARBA00023002"/>
    </source>
</evidence>
<dbReference type="PANTHER" id="PTHR43244">
    <property type="match status" value="1"/>
</dbReference>
<protein>
    <submittedName>
        <fullName evidence="3">LLM class F420-dependent oxidoreductase</fullName>
    </submittedName>
</protein>
<dbReference type="RefSeq" id="WP_100202070.1">
    <property type="nucleotide sequence ID" value="NZ_PGGW01000040.1"/>
</dbReference>
<dbReference type="Gene3D" id="3.20.20.30">
    <property type="entry name" value="Luciferase-like domain"/>
    <property type="match status" value="1"/>
</dbReference>
<dbReference type="PANTHER" id="PTHR43244:SF1">
    <property type="entry name" value="5,10-METHYLENETETRAHYDROMETHANOPTERIN REDUCTASE"/>
    <property type="match status" value="1"/>
</dbReference>
<dbReference type="InterPro" id="IPR019922">
    <property type="entry name" value="Lucif-like_OxRdatse_MSMEG_4141"/>
</dbReference>
<dbReference type="SUPFAM" id="SSF51679">
    <property type="entry name" value="Bacterial luciferase-like"/>
    <property type="match status" value="1"/>
</dbReference>
<proteinExistence type="predicted"/>
<accession>A0A2M8M020</accession>
<comment type="caution">
    <text evidence="3">The sequence shown here is derived from an EMBL/GenBank/DDBJ whole genome shotgun (WGS) entry which is preliminary data.</text>
</comment>
<sequence>MGDGTTGGARSLGDLIGRHGVFGGFPGADPALLTEAAAELAELGFGTVWLGHSTVEEAAPVVAAVGGITVGTAIQSIWRYGAADTAARFAELEAAHPGRFVLGLGVSHPQMVAGYRRPLASMSGYLDELDAAGRPVPAGRRVLAALGPRMLGLAAERAAGALPYLVTSAQVAAARETLGTGPVLAPELGVVLETDPARARALAREALSFYLGLTNYTDNWLRGGFTAQDLSGGGSDRLVDALFAWGDEDRVRARVDEFRAAGADHIAFQLIGGATEGGLPREGWRRLAALTAAGD</sequence>
<dbReference type="InterPro" id="IPR036661">
    <property type="entry name" value="Luciferase-like_sf"/>
</dbReference>
<dbReference type="Proteomes" id="UP000230407">
    <property type="component" value="Unassembled WGS sequence"/>
</dbReference>
<evidence type="ECO:0000313" key="4">
    <source>
        <dbReference type="Proteomes" id="UP000230407"/>
    </source>
</evidence>
<dbReference type="InterPro" id="IPR011251">
    <property type="entry name" value="Luciferase-like_dom"/>
</dbReference>
<gene>
    <name evidence="3" type="ORF">CUT44_12705</name>
</gene>
<feature type="domain" description="Luciferase-like" evidence="2">
    <location>
        <begin position="132"/>
        <end position="265"/>
    </location>
</feature>
<feature type="domain" description="Luciferase-like" evidence="2">
    <location>
        <begin position="28"/>
        <end position="114"/>
    </location>
</feature>
<dbReference type="EMBL" id="PGGW01000040">
    <property type="protein sequence ID" value="PJE97529.1"/>
    <property type="molecule type" value="Genomic_DNA"/>
</dbReference>
<name>A0A2M8M020_9ACTN</name>
<reference evidence="3 4" key="1">
    <citation type="submission" date="2017-11" db="EMBL/GenBank/DDBJ databases">
        <title>Streptomyces carmine sp. nov., a novel actinomycete isolated from Sophora alopecuroides in Xinjiang, China.</title>
        <authorList>
            <person name="Wang Y."/>
            <person name="Luo X."/>
            <person name="Wan C."/>
            <person name="Zhang L."/>
        </authorList>
    </citation>
    <scope>NUCLEOTIDE SEQUENCE [LARGE SCALE GENOMIC DNA]</scope>
    <source>
        <strain evidence="3 4">TRM SA0054</strain>
    </source>
</reference>
<dbReference type="NCBIfam" id="TIGR03620">
    <property type="entry name" value="F420_MSMEG_4141"/>
    <property type="match status" value="1"/>
</dbReference>
<dbReference type="GO" id="GO:0016705">
    <property type="term" value="F:oxidoreductase activity, acting on paired donors, with incorporation or reduction of molecular oxygen"/>
    <property type="evidence" value="ECO:0007669"/>
    <property type="project" value="InterPro"/>
</dbReference>
<keyword evidence="1" id="KW-0560">Oxidoreductase</keyword>
<dbReference type="InterPro" id="IPR050564">
    <property type="entry name" value="F420-G6PD/mer"/>
</dbReference>
<organism evidence="3 4">
    <name type="scientific">Streptomyces carminius</name>
    <dbReference type="NCBI Taxonomy" id="2665496"/>
    <lineage>
        <taxon>Bacteria</taxon>
        <taxon>Bacillati</taxon>
        <taxon>Actinomycetota</taxon>
        <taxon>Actinomycetes</taxon>
        <taxon>Kitasatosporales</taxon>
        <taxon>Streptomycetaceae</taxon>
        <taxon>Streptomyces</taxon>
    </lineage>
</organism>
<dbReference type="AlphaFoldDB" id="A0A2M8M020"/>
<dbReference type="Pfam" id="PF00296">
    <property type="entry name" value="Bac_luciferase"/>
    <property type="match status" value="2"/>
</dbReference>
<evidence type="ECO:0000313" key="3">
    <source>
        <dbReference type="EMBL" id="PJE97529.1"/>
    </source>
</evidence>
<evidence type="ECO:0000259" key="2">
    <source>
        <dbReference type="Pfam" id="PF00296"/>
    </source>
</evidence>